<name>A0ABX1VC64_9PLAN</name>
<keyword evidence="2" id="KW-0472">Membrane</keyword>
<keyword evidence="2" id="KW-1133">Transmembrane helix</keyword>
<keyword evidence="4" id="KW-1185">Reference proteome</keyword>
<evidence type="ECO:0008006" key="5">
    <source>
        <dbReference type="Google" id="ProtNLM"/>
    </source>
</evidence>
<reference evidence="3 4" key="1">
    <citation type="journal article" date="2020" name="Syst. Appl. Microbiol.">
        <title>Alienimonas chondri sp. nov., a novel planctomycete isolated from the biofilm of the red alga Chondrus crispus.</title>
        <authorList>
            <person name="Vitorino I."/>
            <person name="Albuquerque L."/>
            <person name="Wiegand S."/>
            <person name="Kallscheuer N."/>
            <person name="da Costa M.S."/>
            <person name="Lobo-da-Cunha A."/>
            <person name="Jogler C."/>
            <person name="Lage O.M."/>
        </authorList>
    </citation>
    <scope>NUCLEOTIDE SEQUENCE [LARGE SCALE GENOMIC DNA]</scope>
    <source>
        <strain evidence="3 4">LzC2</strain>
    </source>
</reference>
<evidence type="ECO:0000313" key="3">
    <source>
        <dbReference type="EMBL" id="NNJ25338.1"/>
    </source>
</evidence>
<dbReference type="Proteomes" id="UP000609651">
    <property type="component" value="Unassembled WGS sequence"/>
</dbReference>
<feature type="transmembrane region" description="Helical" evidence="2">
    <location>
        <begin position="114"/>
        <end position="142"/>
    </location>
</feature>
<proteinExistence type="predicted"/>
<gene>
    <name evidence="3" type="ORF">LzC2_14080</name>
</gene>
<evidence type="ECO:0000256" key="2">
    <source>
        <dbReference type="SAM" id="Phobius"/>
    </source>
</evidence>
<comment type="caution">
    <text evidence="3">The sequence shown here is derived from an EMBL/GenBank/DDBJ whole genome shotgun (WGS) entry which is preliminary data.</text>
</comment>
<dbReference type="RefSeq" id="WP_206678595.1">
    <property type="nucleotide sequence ID" value="NZ_WTPX01000032.1"/>
</dbReference>
<accession>A0ABX1VC64</accession>
<keyword evidence="2" id="KW-0812">Transmembrane</keyword>
<dbReference type="EMBL" id="WTPX01000032">
    <property type="protein sequence ID" value="NNJ25338.1"/>
    <property type="molecule type" value="Genomic_DNA"/>
</dbReference>
<protein>
    <recommendedName>
        <fullName evidence="5">DUF2628 domain-containing protein</fullName>
    </recommendedName>
</protein>
<feature type="transmembrane region" description="Helical" evidence="2">
    <location>
        <begin position="70"/>
        <end position="88"/>
    </location>
</feature>
<feature type="transmembrane region" description="Helical" evidence="2">
    <location>
        <begin position="33"/>
        <end position="58"/>
    </location>
</feature>
<feature type="region of interest" description="Disordered" evidence="1">
    <location>
        <begin position="1"/>
        <end position="25"/>
    </location>
</feature>
<evidence type="ECO:0000256" key="1">
    <source>
        <dbReference type="SAM" id="MobiDB-lite"/>
    </source>
</evidence>
<feature type="compositionally biased region" description="Basic and acidic residues" evidence="1">
    <location>
        <begin position="1"/>
        <end position="18"/>
    </location>
</feature>
<sequence length="144" mass="15443">MNDARHDPPRPDPPRPDSPEGDASPELPERAGLLWLLAFSPTVWALHLLACYIPAAIWCAKFGTLGRLQIYVAVMTAAALAAIAWTGWGGWRRHQIGAGTTPHDFDAPIDRHRFLGFATALLSGLSAVATLFTAAVFVLAGVCD</sequence>
<organism evidence="3 4">
    <name type="scientific">Alienimonas chondri</name>
    <dbReference type="NCBI Taxonomy" id="2681879"/>
    <lineage>
        <taxon>Bacteria</taxon>
        <taxon>Pseudomonadati</taxon>
        <taxon>Planctomycetota</taxon>
        <taxon>Planctomycetia</taxon>
        <taxon>Planctomycetales</taxon>
        <taxon>Planctomycetaceae</taxon>
        <taxon>Alienimonas</taxon>
    </lineage>
</organism>
<evidence type="ECO:0000313" key="4">
    <source>
        <dbReference type="Proteomes" id="UP000609651"/>
    </source>
</evidence>